<evidence type="ECO:0000313" key="1">
    <source>
        <dbReference type="EMBL" id="SUI73227.1"/>
    </source>
</evidence>
<protein>
    <submittedName>
        <fullName evidence="1">Uncharacterized protein</fullName>
    </submittedName>
</protein>
<organism evidence="1 2">
    <name type="scientific">Shewanella morhuae</name>
    <dbReference type="NCBI Taxonomy" id="365591"/>
    <lineage>
        <taxon>Bacteria</taxon>
        <taxon>Pseudomonadati</taxon>
        <taxon>Pseudomonadota</taxon>
        <taxon>Gammaproteobacteria</taxon>
        <taxon>Alteromonadales</taxon>
        <taxon>Shewanellaceae</taxon>
        <taxon>Shewanella</taxon>
    </lineage>
</organism>
<dbReference type="EMBL" id="UGYV01000001">
    <property type="protein sequence ID" value="SUI73227.1"/>
    <property type="molecule type" value="Genomic_DNA"/>
</dbReference>
<dbReference type="Proteomes" id="UP000255061">
    <property type="component" value="Unassembled WGS sequence"/>
</dbReference>
<proteinExistence type="predicted"/>
<reference evidence="1 2" key="1">
    <citation type="submission" date="2018-06" db="EMBL/GenBank/DDBJ databases">
        <authorList>
            <consortium name="Pathogen Informatics"/>
            <person name="Doyle S."/>
        </authorList>
    </citation>
    <scope>NUCLEOTIDE SEQUENCE [LARGE SCALE GENOMIC DNA]</scope>
    <source>
        <strain evidence="1 2">NCTC10736</strain>
    </source>
</reference>
<name>A0A380A2G9_9GAMM</name>
<sequence>MAFTHRHGEYKPKVSELMNESHGELAVKQGYCSSPFGCSTSPSDVKGFTNAEMVWMPKSGHEVDGRLTNRYGSSFEY</sequence>
<evidence type="ECO:0000313" key="2">
    <source>
        <dbReference type="Proteomes" id="UP000255061"/>
    </source>
</evidence>
<accession>A0A380A2G9</accession>
<gene>
    <name evidence="1" type="ORF">NCTC10736_01525</name>
</gene>
<dbReference type="AlphaFoldDB" id="A0A380A2G9"/>